<dbReference type="PANTHER" id="PTHR43248:SF29">
    <property type="entry name" value="TRIPEPTIDYL AMINOPEPTIDASE"/>
    <property type="match status" value="1"/>
</dbReference>
<dbReference type="EMBL" id="CP095043">
    <property type="protein sequence ID" value="UOQ59642.1"/>
    <property type="molecule type" value="Genomic_DNA"/>
</dbReference>
<dbReference type="Proteomes" id="UP000831775">
    <property type="component" value="Chromosome"/>
</dbReference>
<gene>
    <name evidence="7" type="ORF">MUN76_11350</name>
</gene>
<dbReference type="Pfam" id="PF08386">
    <property type="entry name" value="Abhydrolase_4"/>
    <property type="match status" value="1"/>
</dbReference>
<reference evidence="7 8" key="1">
    <citation type="submission" date="2022-04" db="EMBL/GenBank/DDBJ databases">
        <title>Leucobacter sp. isolated from rhizosphere of onion.</title>
        <authorList>
            <person name="Won M."/>
            <person name="Lee C.-M."/>
            <person name="Woen H.-Y."/>
            <person name="Kwon S.-W."/>
        </authorList>
    </citation>
    <scope>NUCLEOTIDE SEQUENCE [LARGE SCALE GENOMIC DNA]</scope>
    <source>
        <strain evidence="7 8">H25R-14</strain>
    </source>
</reference>
<evidence type="ECO:0000259" key="6">
    <source>
        <dbReference type="Pfam" id="PF08386"/>
    </source>
</evidence>
<evidence type="ECO:0000256" key="3">
    <source>
        <dbReference type="ARBA" id="ARBA00022801"/>
    </source>
</evidence>
<dbReference type="InterPro" id="IPR051601">
    <property type="entry name" value="Serine_prot/Carboxylest_S33"/>
</dbReference>
<dbReference type="InterPro" id="IPR013595">
    <property type="entry name" value="Pept_S33_TAP-like_C"/>
</dbReference>
<evidence type="ECO:0000256" key="4">
    <source>
        <dbReference type="SAM" id="SignalP"/>
    </source>
</evidence>
<protein>
    <submittedName>
        <fullName evidence="7">Alpha/beta hydrolase</fullName>
    </submittedName>
</protein>
<dbReference type="InterPro" id="IPR000073">
    <property type="entry name" value="AB_hydrolase_1"/>
</dbReference>
<dbReference type="GO" id="GO:0016787">
    <property type="term" value="F:hydrolase activity"/>
    <property type="evidence" value="ECO:0007669"/>
    <property type="project" value="UniProtKB-KW"/>
</dbReference>
<feature type="domain" description="AB hydrolase-1" evidence="5">
    <location>
        <begin position="134"/>
        <end position="266"/>
    </location>
</feature>
<keyword evidence="2 4" id="KW-0732">Signal</keyword>
<evidence type="ECO:0000259" key="5">
    <source>
        <dbReference type="Pfam" id="PF00561"/>
    </source>
</evidence>
<comment type="similarity">
    <text evidence="1">Belongs to the peptidase S33 family.</text>
</comment>
<sequence length="520" mass="53736">MSNYGVEVRVFEASQARSRAVVRRGAAVVAALAAGALALSGCATAPDASESALQAERFPGVYAQTIEWGACGEDFGLGDALSTALDERGAPIESIRCAMIEAPLDWNAPTSHETIELAAVHIPSSGTGEPIGTLLSNPGGPGESGLSLALQLTTTPGFDDVHAQYDILGFDPRGIGRSTPVECDAVSTLKEVNLATCAAEHPIALSMGTSQVARDMDLLRALMHDDRMHYVGYSYGTMLGGTYSTLFPERVGRMVLDSAAPGNWASPIGNFNQSIAIADQLNALLDDCGTRYEVSSCPLDSQTFPETTAALDAAPLIASDGTEVTGDALVSSLISALYQRQVGRELSLELAAAVVSGDQSAIDALAAEMSGGGSAVTLDGTIVKCHSFPADPDLVGLLERIDETGIPPILGGPDVTDDSLRDLVSMACDALPNSGDDITDTFSGSPDAPILVIGITGDHATPYAGAERLVSELGNARLLTLEGTGHGASFMNRSTCADDVATDYLLSGELPPKGTVCTDD</sequence>
<organism evidence="7 8">
    <name type="scientific">Leucobacter rhizosphaerae</name>
    <dbReference type="NCBI Taxonomy" id="2932245"/>
    <lineage>
        <taxon>Bacteria</taxon>
        <taxon>Bacillati</taxon>
        <taxon>Actinomycetota</taxon>
        <taxon>Actinomycetes</taxon>
        <taxon>Micrococcales</taxon>
        <taxon>Microbacteriaceae</taxon>
        <taxon>Leucobacter</taxon>
    </lineage>
</organism>
<feature type="signal peptide" evidence="4">
    <location>
        <begin position="1"/>
        <end position="45"/>
    </location>
</feature>
<evidence type="ECO:0000313" key="8">
    <source>
        <dbReference type="Proteomes" id="UP000831775"/>
    </source>
</evidence>
<proteinExistence type="inferred from homology"/>
<dbReference type="RefSeq" id="WP_244684759.1">
    <property type="nucleotide sequence ID" value="NZ_CP095043.1"/>
</dbReference>
<accession>A0ABY4FTN6</accession>
<feature type="domain" description="Peptidase S33 tripeptidyl aminopeptidase-like C-terminal" evidence="6">
    <location>
        <begin position="425"/>
        <end position="517"/>
    </location>
</feature>
<dbReference type="InterPro" id="IPR029058">
    <property type="entry name" value="AB_hydrolase_fold"/>
</dbReference>
<dbReference type="PANTHER" id="PTHR43248">
    <property type="entry name" value="2-SUCCINYL-6-HYDROXY-2,4-CYCLOHEXADIENE-1-CARBOXYLATE SYNTHASE"/>
    <property type="match status" value="1"/>
</dbReference>
<feature type="chain" id="PRO_5047468968" evidence="4">
    <location>
        <begin position="46"/>
        <end position="520"/>
    </location>
</feature>
<dbReference type="Gene3D" id="3.40.50.1820">
    <property type="entry name" value="alpha/beta hydrolase"/>
    <property type="match status" value="1"/>
</dbReference>
<keyword evidence="3 7" id="KW-0378">Hydrolase</keyword>
<evidence type="ECO:0000256" key="1">
    <source>
        <dbReference type="ARBA" id="ARBA00010088"/>
    </source>
</evidence>
<keyword evidence="8" id="KW-1185">Reference proteome</keyword>
<dbReference type="Pfam" id="PF00561">
    <property type="entry name" value="Abhydrolase_1"/>
    <property type="match status" value="1"/>
</dbReference>
<evidence type="ECO:0000313" key="7">
    <source>
        <dbReference type="EMBL" id="UOQ59642.1"/>
    </source>
</evidence>
<name>A0ABY4FTN6_9MICO</name>
<dbReference type="SUPFAM" id="SSF53474">
    <property type="entry name" value="alpha/beta-Hydrolases"/>
    <property type="match status" value="1"/>
</dbReference>
<evidence type="ECO:0000256" key="2">
    <source>
        <dbReference type="ARBA" id="ARBA00022729"/>
    </source>
</evidence>